<name>A0A368KMN9_9BACT</name>
<gene>
    <name evidence="1" type="ORF">DTL42_18455</name>
</gene>
<dbReference type="OrthoDB" id="259501at2"/>
<sequence>MFRLYDVLEYRDTHSRRAHKELEATLFVPENVDFESILHPSRVHLADRARYFVHLTYRRMQQQERDPYLQASTVRLKAKYFRKLLTKLHYRRILDDLEEAGVVYVLRKLRRKRCYKYGFGPVITKSQPSFVRYFPRDRRLQGLIRRSLDKRNLIGQRCPICRRLSDDLRKVEILATEAKEWLRHHRKDLPNYDAHDLAIERIARGDFYCSPSETKRVHHNVTNLSRDCRQFLRVDGCRLVELDIANSQPLLVGLLCMQSIGANAPWGVSRKNKQDNRQNEEPLRCPVLRGIADADTLRYVEAGEQGKIYELLQDACVSRGVTLSRDEIKKRLFKRFFFIGYNIPNEPIVEVFKTEFPTIYDFVISKRKRHKSQLARIMQQMEAEIVIHGVLGRLQQIRPDDVFLTIHDSILTTQKNAKLAKQVMEEEFAKLGVNVLVKAKCPENHN</sequence>
<dbReference type="AlphaFoldDB" id="A0A368KMN9"/>
<dbReference type="RefSeq" id="WP_114370712.1">
    <property type="nucleotide sequence ID" value="NZ_QPEX01000037.1"/>
</dbReference>
<dbReference type="EMBL" id="QPEX01000037">
    <property type="protein sequence ID" value="RCS43967.1"/>
    <property type="molecule type" value="Genomic_DNA"/>
</dbReference>
<accession>A0A368KMN9</accession>
<evidence type="ECO:0000313" key="1">
    <source>
        <dbReference type="EMBL" id="RCS43967.1"/>
    </source>
</evidence>
<dbReference type="Proteomes" id="UP000253562">
    <property type="component" value="Unassembled WGS sequence"/>
</dbReference>
<reference evidence="1 2" key="1">
    <citation type="submission" date="2018-07" db="EMBL/GenBank/DDBJ databases">
        <title>Comparative genomes isolates from brazilian mangrove.</title>
        <authorList>
            <person name="De Araujo J.E."/>
            <person name="Taketani R.G."/>
            <person name="Silva M.C.P."/>
            <person name="Lourenco M.V."/>
            <person name="Oliveira V.M."/>
            <person name="Andreote F.D."/>
        </authorList>
    </citation>
    <scope>NUCLEOTIDE SEQUENCE [LARGE SCALE GENOMIC DNA]</scope>
    <source>
        <strain evidence="1 2">HEX PRIS-MGV</strain>
    </source>
</reference>
<proteinExistence type="predicted"/>
<organism evidence="1 2">
    <name type="scientific">Bremerella cremea</name>
    <dbReference type="NCBI Taxonomy" id="1031537"/>
    <lineage>
        <taxon>Bacteria</taxon>
        <taxon>Pseudomonadati</taxon>
        <taxon>Planctomycetota</taxon>
        <taxon>Planctomycetia</taxon>
        <taxon>Pirellulales</taxon>
        <taxon>Pirellulaceae</taxon>
        <taxon>Bremerella</taxon>
    </lineage>
</organism>
<evidence type="ECO:0000313" key="2">
    <source>
        <dbReference type="Proteomes" id="UP000253562"/>
    </source>
</evidence>
<protein>
    <submittedName>
        <fullName evidence="1">Uncharacterized protein</fullName>
    </submittedName>
</protein>
<comment type="caution">
    <text evidence="1">The sequence shown here is derived from an EMBL/GenBank/DDBJ whole genome shotgun (WGS) entry which is preliminary data.</text>
</comment>